<evidence type="ECO:0000313" key="2">
    <source>
        <dbReference type="Proteomes" id="UP000606193"/>
    </source>
</evidence>
<accession>A0ABR7N6A9</accession>
<gene>
    <name evidence="1" type="ORF">H8704_13225</name>
</gene>
<sequence>MIRQMQKTAYQRPDIYLIRKWYHYGQTPSTSPSQSNPEAPDPILSDTKDEIRHTAYLNFYKQIKSFKVASRQTIQRWFGIDGFAVPSRRQLLSCALFLHFSLEETQDYLLHYLSQWDLQVNDYEEMICMYCLENQLGYDSFEFMVHFFETHTDQELRPLQTAQTDLLKKTYKKKKSLPQQEFLLWMCQSAELFKGYSMTVYSYYIHLLNEAFQYYQKECLGELQMLLTRTDYEDWKTSNANSLSHMNTEKERIRRYLKNMQRRKSPSASPEDLKEIQNLYVIAYAPKARISDLLNQIYHNNKKDSATWNHEMFAQLSDFLGEEMQWENSKYISELLSMSVQKERQMLYQRARAALELSDPEKPCPGWICRLLNGNYPDQKSLSVKDARKTITKELKKQKTRVRNIQRSDLLLLIQYIYSVKYDSETQQNLTGYRKEDAIDGFVTLSNTILATCGMRGINPSYRLDQLLLSCITDEEIILLGNLLDTSFDEEEVPSNHSC</sequence>
<comment type="caution">
    <text evidence="1">The sequence shown here is derived from an EMBL/GenBank/DDBJ whole genome shotgun (WGS) entry which is preliminary data.</text>
</comment>
<dbReference type="Proteomes" id="UP000606193">
    <property type="component" value="Unassembled WGS sequence"/>
</dbReference>
<name>A0ABR7N6A9_9FIRM</name>
<keyword evidence="2" id="KW-1185">Reference proteome</keyword>
<evidence type="ECO:0008006" key="3">
    <source>
        <dbReference type="Google" id="ProtNLM"/>
    </source>
</evidence>
<proteinExistence type="predicted"/>
<evidence type="ECO:0000313" key="1">
    <source>
        <dbReference type="EMBL" id="MBC8563572.1"/>
    </source>
</evidence>
<protein>
    <recommendedName>
        <fullName evidence="3">TerB-C domain-containing protein</fullName>
    </recommendedName>
</protein>
<reference evidence="1 2" key="1">
    <citation type="submission" date="2020-08" db="EMBL/GenBank/DDBJ databases">
        <title>Genome public.</title>
        <authorList>
            <person name="Liu C."/>
            <person name="Sun Q."/>
        </authorList>
    </citation>
    <scope>NUCLEOTIDE SEQUENCE [LARGE SCALE GENOMIC DNA]</scope>
    <source>
        <strain evidence="1 2">NSJ-37</strain>
    </source>
</reference>
<dbReference type="RefSeq" id="WP_249298583.1">
    <property type="nucleotide sequence ID" value="NZ_JACRSX010000027.1"/>
</dbReference>
<organism evidence="1 2">
    <name type="scientific">Jutongia huaianensis</name>
    <dbReference type="NCBI Taxonomy" id="2763668"/>
    <lineage>
        <taxon>Bacteria</taxon>
        <taxon>Bacillati</taxon>
        <taxon>Bacillota</taxon>
        <taxon>Clostridia</taxon>
        <taxon>Lachnospirales</taxon>
        <taxon>Lachnospiraceae</taxon>
        <taxon>Jutongia</taxon>
    </lineage>
</organism>
<dbReference type="EMBL" id="JACRSX010000027">
    <property type="protein sequence ID" value="MBC8563572.1"/>
    <property type="molecule type" value="Genomic_DNA"/>
</dbReference>